<name>A0ACB8Q8H2_9AGAM</name>
<gene>
    <name evidence="1" type="ORF">K488DRAFT_59589</name>
</gene>
<sequence length="315" mass="34436">MTSFGDFKPLCSHTPSYPWCNLFYHQARPPSPLEFHNPSTLVGVSANFSSAPVGINPECGTLRVGSNGSLGNIANTIVCGLSFFITLGLIWLTNRRKAAVGRFELQIFLVMYLITLPLQILTTGSFLEQGSNALAILTAIHAGSVAALFWALLGNAIVATQVVEDGTISSLVPFMFFALAFFVATTYISLDVAFTFTRTFGPSSPPEALTSVPVFVLTSIWPGAAALIYFITMSYIVIGQLREFRPMAYYALAAILFILSQLDYFLLNQVICNGTNAGVDGSFVATILETACVFVLYRAWKSITEESWDDNIYYR</sequence>
<reference evidence="1" key="1">
    <citation type="submission" date="2021-02" db="EMBL/GenBank/DDBJ databases">
        <authorList>
            <consortium name="DOE Joint Genome Institute"/>
            <person name="Ahrendt S."/>
            <person name="Looney B.P."/>
            <person name="Miyauchi S."/>
            <person name="Morin E."/>
            <person name="Drula E."/>
            <person name="Courty P.E."/>
            <person name="Chicoki N."/>
            <person name="Fauchery L."/>
            <person name="Kohler A."/>
            <person name="Kuo A."/>
            <person name="Labutti K."/>
            <person name="Pangilinan J."/>
            <person name="Lipzen A."/>
            <person name="Riley R."/>
            <person name="Andreopoulos W."/>
            <person name="He G."/>
            <person name="Johnson J."/>
            <person name="Barry K.W."/>
            <person name="Grigoriev I.V."/>
            <person name="Nagy L."/>
            <person name="Hibbett D."/>
            <person name="Henrissat B."/>
            <person name="Matheny P.B."/>
            <person name="Labbe J."/>
            <person name="Martin F."/>
        </authorList>
    </citation>
    <scope>NUCLEOTIDE SEQUENCE</scope>
    <source>
        <strain evidence="1">EC-137</strain>
    </source>
</reference>
<dbReference type="EMBL" id="MU273794">
    <property type="protein sequence ID" value="KAI0028091.1"/>
    <property type="molecule type" value="Genomic_DNA"/>
</dbReference>
<evidence type="ECO:0000313" key="2">
    <source>
        <dbReference type="Proteomes" id="UP000814128"/>
    </source>
</evidence>
<keyword evidence="2" id="KW-1185">Reference proteome</keyword>
<comment type="caution">
    <text evidence="1">The sequence shown here is derived from an EMBL/GenBank/DDBJ whole genome shotgun (WGS) entry which is preliminary data.</text>
</comment>
<reference evidence="1" key="2">
    <citation type="journal article" date="2022" name="New Phytol.">
        <title>Evolutionary transition to the ectomycorrhizal habit in the genomes of a hyperdiverse lineage of mushroom-forming fungi.</title>
        <authorList>
            <person name="Looney B."/>
            <person name="Miyauchi S."/>
            <person name="Morin E."/>
            <person name="Drula E."/>
            <person name="Courty P.E."/>
            <person name="Kohler A."/>
            <person name="Kuo A."/>
            <person name="LaButti K."/>
            <person name="Pangilinan J."/>
            <person name="Lipzen A."/>
            <person name="Riley R."/>
            <person name="Andreopoulos W."/>
            <person name="He G."/>
            <person name="Johnson J."/>
            <person name="Nolan M."/>
            <person name="Tritt A."/>
            <person name="Barry K.W."/>
            <person name="Grigoriev I.V."/>
            <person name="Nagy L.G."/>
            <person name="Hibbett D."/>
            <person name="Henrissat B."/>
            <person name="Matheny P.B."/>
            <person name="Labbe J."/>
            <person name="Martin F.M."/>
        </authorList>
    </citation>
    <scope>NUCLEOTIDE SEQUENCE</scope>
    <source>
        <strain evidence="1">EC-137</strain>
    </source>
</reference>
<proteinExistence type="predicted"/>
<protein>
    <submittedName>
        <fullName evidence="1">Chitin synthase III catalytic subunit</fullName>
    </submittedName>
</protein>
<dbReference type="Proteomes" id="UP000814128">
    <property type="component" value="Unassembled WGS sequence"/>
</dbReference>
<evidence type="ECO:0000313" key="1">
    <source>
        <dbReference type="EMBL" id="KAI0028091.1"/>
    </source>
</evidence>
<accession>A0ACB8Q8H2</accession>
<organism evidence="1 2">
    <name type="scientific">Vararia minispora EC-137</name>
    <dbReference type="NCBI Taxonomy" id="1314806"/>
    <lineage>
        <taxon>Eukaryota</taxon>
        <taxon>Fungi</taxon>
        <taxon>Dikarya</taxon>
        <taxon>Basidiomycota</taxon>
        <taxon>Agaricomycotina</taxon>
        <taxon>Agaricomycetes</taxon>
        <taxon>Russulales</taxon>
        <taxon>Lachnocladiaceae</taxon>
        <taxon>Vararia</taxon>
    </lineage>
</organism>